<dbReference type="EMBL" id="CAJVPY010001266">
    <property type="protein sequence ID" value="CAG8514457.1"/>
    <property type="molecule type" value="Genomic_DNA"/>
</dbReference>
<name>A0A9N9A1L4_9GLOM</name>
<feature type="region of interest" description="Disordered" evidence="1">
    <location>
        <begin position="1"/>
        <end position="20"/>
    </location>
</feature>
<keyword evidence="3" id="KW-1185">Reference proteome</keyword>
<evidence type="ECO:0000256" key="1">
    <source>
        <dbReference type="SAM" id="MobiDB-lite"/>
    </source>
</evidence>
<comment type="caution">
    <text evidence="2">The sequence shown here is derived from an EMBL/GenBank/DDBJ whole genome shotgun (WGS) entry which is preliminary data.</text>
</comment>
<proteinExistence type="predicted"/>
<dbReference type="Proteomes" id="UP000789405">
    <property type="component" value="Unassembled WGS sequence"/>
</dbReference>
<organism evidence="2 3">
    <name type="scientific">Dentiscutata erythropus</name>
    <dbReference type="NCBI Taxonomy" id="1348616"/>
    <lineage>
        <taxon>Eukaryota</taxon>
        <taxon>Fungi</taxon>
        <taxon>Fungi incertae sedis</taxon>
        <taxon>Mucoromycota</taxon>
        <taxon>Glomeromycotina</taxon>
        <taxon>Glomeromycetes</taxon>
        <taxon>Diversisporales</taxon>
        <taxon>Gigasporaceae</taxon>
        <taxon>Dentiscutata</taxon>
    </lineage>
</organism>
<gene>
    <name evidence="2" type="ORF">DERYTH_LOCUS3551</name>
</gene>
<protein>
    <submittedName>
        <fullName evidence="2">20548_t:CDS:1</fullName>
    </submittedName>
</protein>
<accession>A0A9N9A1L4</accession>
<dbReference type="AlphaFoldDB" id="A0A9N9A1L4"/>
<feature type="non-terminal residue" evidence="2">
    <location>
        <position position="1"/>
    </location>
</feature>
<reference evidence="2" key="1">
    <citation type="submission" date="2021-06" db="EMBL/GenBank/DDBJ databases">
        <authorList>
            <person name="Kallberg Y."/>
            <person name="Tangrot J."/>
            <person name="Rosling A."/>
        </authorList>
    </citation>
    <scope>NUCLEOTIDE SEQUENCE</scope>
    <source>
        <strain evidence="2">MA453B</strain>
    </source>
</reference>
<evidence type="ECO:0000313" key="3">
    <source>
        <dbReference type="Proteomes" id="UP000789405"/>
    </source>
</evidence>
<feature type="compositionally biased region" description="Acidic residues" evidence="1">
    <location>
        <begin position="1"/>
        <end position="14"/>
    </location>
</feature>
<sequence length="40" mass="4679">EYLENSNEDTELDEANNSLNKLWEDSENSNKDIDYLVSDI</sequence>
<evidence type="ECO:0000313" key="2">
    <source>
        <dbReference type="EMBL" id="CAG8514457.1"/>
    </source>
</evidence>